<keyword evidence="6" id="KW-0675">Receptor</keyword>
<dbReference type="EMBL" id="JAJSOF020000017">
    <property type="protein sequence ID" value="KAJ4439290.1"/>
    <property type="molecule type" value="Genomic_DNA"/>
</dbReference>
<organism evidence="10 11">
    <name type="scientific">Periplaneta americana</name>
    <name type="common">American cockroach</name>
    <name type="synonym">Blatta americana</name>
    <dbReference type="NCBI Taxonomy" id="6978"/>
    <lineage>
        <taxon>Eukaryota</taxon>
        <taxon>Metazoa</taxon>
        <taxon>Ecdysozoa</taxon>
        <taxon>Arthropoda</taxon>
        <taxon>Hexapoda</taxon>
        <taxon>Insecta</taxon>
        <taxon>Pterygota</taxon>
        <taxon>Neoptera</taxon>
        <taxon>Polyneoptera</taxon>
        <taxon>Dictyoptera</taxon>
        <taxon>Blattodea</taxon>
        <taxon>Blattoidea</taxon>
        <taxon>Blattidae</taxon>
        <taxon>Blattinae</taxon>
        <taxon>Periplaneta</taxon>
    </lineage>
</organism>
<feature type="transmembrane region" description="Helical" evidence="8">
    <location>
        <begin position="486"/>
        <end position="510"/>
    </location>
</feature>
<keyword evidence="4 8" id="KW-1133">Transmembrane helix</keyword>
<dbReference type="InterPro" id="IPR057074">
    <property type="entry name" value="IR75A_N"/>
</dbReference>
<proteinExistence type="predicted"/>
<evidence type="ECO:0000256" key="7">
    <source>
        <dbReference type="ARBA" id="ARBA00023180"/>
    </source>
</evidence>
<evidence type="ECO:0000313" key="10">
    <source>
        <dbReference type="EMBL" id="KAJ4439290.1"/>
    </source>
</evidence>
<dbReference type="Gene3D" id="1.10.287.70">
    <property type="match status" value="1"/>
</dbReference>
<dbReference type="Pfam" id="PF24576">
    <property type="entry name" value="IR75A_N"/>
    <property type="match status" value="1"/>
</dbReference>
<name>A0ABQ8T0T5_PERAM</name>
<gene>
    <name evidence="10" type="ORF">ANN_07411</name>
</gene>
<keyword evidence="5 8" id="KW-0472">Membrane</keyword>
<dbReference type="PANTHER" id="PTHR42643">
    <property type="entry name" value="IONOTROPIC RECEPTOR 20A-RELATED"/>
    <property type="match status" value="1"/>
</dbReference>
<feature type="domain" description="Ionotropic receptor 75a N-terminal" evidence="9">
    <location>
        <begin position="4"/>
        <end position="165"/>
    </location>
</feature>
<dbReference type="Gene3D" id="3.40.190.10">
    <property type="entry name" value="Periplasmic binding protein-like II"/>
    <property type="match status" value="1"/>
</dbReference>
<reference evidence="10 11" key="1">
    <citation type="journal article" date="2022" name="Allergy">
        <title>Genome assembly and annotation of Periplaneta americana reveal a comprehensive cockroach allergen profile.</title>
        <authorList>
            <person name="Wang L."/>
            <person name="Xiong Q."/>
            <person name="Saelim N."/>
            <person name="Wang L."/>
            <person name="Nong W."/>
            <person name="Wan A.T."/>
            <person name="Shi M."/>
            <person name="Liu X."/>
            <person name="Cao Q."/>
            <person name="Hui J.H.L."/>
            <person name="Sookrung N."/>
            <person name="Leung T.F."/>
            <person name="Tungtrongchitr A."/>
            <person name="Tsui S.K.W."/>
        </authorList>
    </citation>
    <scope>NUCLEOTIDE SEQUENCE [LARGE SCALE GENOMIC DNA]</scope>
    <source>
        <strain evidence="10">PWHHKU_190912</strain>
    </source>
</reference>
<evidence type="ECO:0000256" key="4">
    <source>
        <dbReference type="ARBA" id="ARBA00022989"/>
    </source>
</evidence>
<evidence type="ECO:0000256" key="5">
    <source>
        <dbReference type="ARBA" id="ARBA00023136"/>
    </source>
</evidence>
<dbReference type="SUPFAM" id="SSF53850">
    <property type="entry name" value="Periplasmic binding protein-like II"/>
    <property type="match status" value="1"/>
</dbReference>
<evidence type="ECO:0000259" key="9">
    <source>
        <dbReference type="Pfam" id="PF24576"/>
    </source>
</evidence>
<accession>A0ABQ8T0T5</accession>
<evidence type="ECO:0000256" key="3">
    <source>
        <dbReference type="ARBA" id="ARBA00022692"/>
    </source>
</evidence>
<evidence type="ECO:0000256" key="6">
    <source>
        <dbReference type="ARBA" id="ARBA00023170"/>
    </source>
</evidence>
<dbReference type="InterPro" id="IPR052192">
    <property type="entry name" value="Insect_Ionotropic_Sensory_Rcpt"/>
</dbReference>
<dbReference type="Proteomes" id="UP001148838">
    <property type="component" value="Unassembled WGS sequence"/>
</dbReference>
<keyword evidence="7" id="KW-0325">Glycoprotein</keyword>
<comment type="caution">
    <text evidence="10">The sequence shown here is derived from an EMBL/GenBank/DDBJ whole genome shotgun (WGS) entry which is preliminary data.</text>
</comment>
<dbReference type="PANTHER" id="PTHR42643:SF33">
    <property type="entry name" value="GLUTAMATE RECEPTOR 2-LIKE PROTEIN"/>
    <property type="match status" value="1"/>
</dbReference>
<evidence type="ECO:0000313" key="11">
    <source>
        <dbReference type="Proteomes" id="UP001148838"/>
    </source>
</evidence>
<evidence type="ECO:0000256" key="2">
    <source>
        <dbReference type="ARBA" id="ARBA00022475"/>
    </source>
</evidence>
<sequence>MGKGVRVKIQNIDEPVTMSSLLSVDHHKLAVILDWQCERGSYILKEASKNNLFGLLHFWLVFLDNAAENQIINIAGNETNGTRILSSEDPLLSDLESLLILLNSQFTLVRSGSQEDQFLLQDVYRILPRLPLIFTTLRKWSPGQKYPDSPKRNDFGGVTLQSATVVLEKDVWEYFMESRYKHINSFTKKGYAMSERVGMHLNFRLNITPTPSWGFPTKETPTEVVYDGVVGLLQRRKIDMSSTGLIYKLKRMDVIDYSGEIGIFEGTFIFLKPSLSDISNIYTLPFTRSVWLTYFVVLAVLTVAMFISQNAERRMDHSDSTEPTTIADAVMTSIAVVCQEVEEKRDYYFNERREASRTLRNKKRGYLKEKLNEVEANSKNKNIRDLYKGIKEFKNGYQPRVNVIKDENGDLLADSPSILNRWKNYFAQLLHVHRPNRNDRDEIEIQTAEPFIPEPTLSEVEIAIENLKKYKSPGTSRDPKNFSSRILFLSLLMLSLFVTVSYSAIIISLLQTTSSAIQTLTDLMDSPFKLSMKNFSSNTKYINETTDPVVKRLYYTKILAQPLSQAYTSTEVGVKKIRQGMHAFHGDADAYKLISDTFEEHEKCKLKTIDMYPTPICALTVQKGSPLKEHFERSTRWLRESGILDREDKYWIAQFPKCQGHAESFTSVRIQDFYPALLVLAYGAAISVGLLVLENLYSSLKSVKIDKPKTVR</sequence>
<keyword evidence="3 8" id="KW-0812">Transmembrane</keyword>
<feature type="transmembrane region" description="Helical" evidence="8">
    <location>
        <begin position="291"/>
        <end position="308"/>
    </location>
</feature>
<keyword evidence="11" id="KW-1185">Reference proteome</keyword>
<keyword evidence="2" id="KW-1003">Cell membrane</keyword>
<protein>
    <recommendedName>
        <fullName evidence="9">Ionotropic receptor 75a N-terminal domain-containing protein</fullName>
    </recommendedName>
</protein>
<evidence type="ECO:0000256" key="8">
    <source>
        <dbReference type="SAM" id="Phobius"/>
    </source>
</evidence>
<comment type="subcellular location">
    <subcellularLocation>
        <location evidence="1">Cell membrane</location>
        <topology evidence="1">Multi-pass membrane protein</topology>
    </subcellularLocation>
</comment>
<feature type="transmembrane region" description="Helical" evidence="8">
    <location>
        <begin position="673"/>
        <end position="693"/>
    </location>
</feature>
<evidence type="ECO:0000256" key="1">
    <source>
        <dbReference type="ARBA" id="ARBA00004651"/>
    </source>
</evidence>